<proteinExistence type="predicted"/>
<gene>
    <name evidence="3" type="ORF">EH243_05035</name>
</gene>
<organism evidence="3 4">
    <name type="scientific">Amphritea opalescens</name>
    <dbReference type="NCBI Taxonomy" id="2490544"/>
    <lineage>
        <taxon>Bacteria</taxon>
        <taxon>Pseudomonadati</taxon>
        <taxon>Pseudomonadota</taxon>
        <taxon>Gammaproteobacteria</taxon>
        <taxon>Oceanospirillales</taxon>
        <taxon>Oceanospirillaceae</taxon>
        <taxon>Amphritea</taxon>
    </lineage>
</organism>
<evidence type="ECO:0000313" key="4">
    <source>
        <dbReference type="Proteomes" id="UP000283087"/>
    </source>
</evidence>
<name>A0A430KUG2_9GAMM</name>
<dbReference type="InterPro" id="IPR041698">
    <property type="entry name" value="Methyltransf_25"/>
</dbReference>
<dbReference type="GO" id="GO:0008168">
    <property type="term" value="F:methyltransferase activity"/>
    <property type="evidence" value="ECO:0007669"/>
    <property type="project" value="UniProtKB-KW"/>
</dbReference>
<dbReference type="Gene3D" id="3.40.50.150">
    <property type="entry name" value="Vaccinia Virus protein VP39"/>
    <property type="match status" value="1"/>
</dbReference>
<dbReference type="Proteomes" id="UP000283087">
    <property type="component" value="Unassembled WGS sequence"/>
</dbReference>
<keyword evidence="4" id="KW-1185">Reference proteome</keyword>
<keyword evidence="1 3" id="KW-0808">Transferase</keyword>
<dbReference type="InterPro" id="IPR029063">
    <property type="entry name" value="SAM-dependent_MTases_sf"/>
</dbReference>
<sequence>MWDQRYSDKEFVYGTQANDFLKSEYARIPKGGRVLCLAEGEGRNAVFLAQQGYEVTAVDQSSVGLQKAERLANESGVSISTIVADLVDYDIGHDQWDGIVSIAAHLPAWLRKKVHGQVKGALKNNGVFILEAYTERHLEMTGVGGPPDKAMLMALVELEDELKGLDFIVAAEVERDISEGKYHQGESAVVQIVARKGPID</sequence>
<dbReference type="Pfam" id="PF13649">
    <property type="entry name" value="Methyltransf_25"/>
    <property type="match status" value="1"/>
</dbReference>
<evidence type="ECO:0000259" key="2">
    <source>
        <dbReference type="Pfam" id="PF13649"/>
    </source>
</evidence>
<dbReference type="PANTHER" id="PTHR43861:SF3">
    <property type="entry name" value="PUTATIVE (AFU_ORTHOLOGUE AFUA_2G14390)-RELATED"/>
    <property type="match status" value="1"/>
</dbReference>
<feature type="domain" description="Methyltransferase" evidence="2">
    <location>
        <begin position="34"/>
        <end position="126"/>
    </location>
</feature>
<dbReference type="CDD" id="cd02440">
    <property type="entry name" value="AdoMet_MTases"/>
    <property type="match status" value="1"/>
</dbReference>
<protein>
    <submittedName>
        <fullName evidence="3">Class I SAM-dependent methyltransferase</fullName>
    </submittedName>
</protein>
<dbReference type="SUPFAM" id="SSF53335">
    <property type="entry name" value="S-adenosyl-L-methionine-dependent methyltransferases"/>
    <property type="match status" value="1"/>
</dbReference>
<evidence type="ECO:0000256" key="1">
    <source>
        <dbReference type="ARBA" id="ARBA00022679"/>
    </source>
</evidence>
<dbReference type="PANTHER" id="PTHR43861">
    <property type="entry name" value="TRANS-ACONITATE 2-METHYLTRANSFERASE-RELATED"/>
    <property type="match status" value="1"/>
</dbReference>
<dbReference type="GO" id="GO:0032259">
    <property type="term" value="P:methylation"/>
    <property type="evidence" value="ECO:0007669"/>
    <property type="project" value="UniProtKB-KW"/>
</dbReference>
<comment type="caution">
    <text evidence="3">The sequence shown here is derived from an EMBL/GenBank/DDBJ whole genome shotgun (WGS) entry which is preliminary data.</text>
</comment>
<reference evidence="3 4" key="1">
    <citation type="submission" date="2018-11" db="EMBL/GenBank/DDBJ databases">
        <title>The draft genome sequence of Amphritea opalescens ANRC-JH13T.</title>
        <authorList>
            <person name="Fang Z."/>
            <person name="Zhang Y."/>
            <person name="Han X."/>
        </authorList>
    </citation>
    <scope>NUCLEOTIDE SEQUENCE [LARGE SCALE GENOMIC DNA]</scope>
    <source>
        <strain evidence="3 4">ANRC-JH13</strain>
    </source>
</reference>
<dbReference type="RefSeq" id="WP_126157549.1">
    <property type="nucleotide sequence ID" value="NZ_RQXW01000003.1"/>
</dbReference>
<evidence type="ECO:0000313" key="3">
    <source>
        <dbReference type="EMBL" id="RTE66964.1"/>
    </source>
</evidence>
<accession>A0A430KUG2</accession>
<dbReference type="OrthoDB" id="9786503at2"/>
<dbReference type="AlphaFoldDB" id="A0A430KUG2"/>
<dbReference type="EMBL" id="RQXW01000003">
    <property type="protein sequence ID" value="RTE66964.1"/>
    <property type="molecule type" value="Genomic_DNA"/>
</dbReference>
<keyword evidence="3" id="KW-0489">Methyltransferase</keyword>